<reference evidence="3 4" key="1">
    <citation type="journal article" date="2016" name="Nat. Commun.">
        <title>Ectomycorrhizal ecology is imprinted in the genome of the dominant symbiotic fungus Cenococcum geophilum.</title>
        <authorList>
            <consortium name="DOE Joint Genome Institute"/>
            <person name="Peter M."/>
            <person name="Kohler A."/>
            <person name="Ohm R.A."/>
            <person name="Kuo A."/>
            <person name="Krutzmann J."/>
            <person name="Morin E."/>
            <person name="Arend M."/>
            <person name="Barry K.W."/>
            <person name="Binder M."/>
            <person name="Choi C."/>
            <person name="Clum A."/>
            <person name="Copeland A."/>
            <person name="Grisel N."/>
            <person name="Haridas S."/>
            <person name="Kipfer T."/>
            <person name="LaButti K."/>
            <person name="Lindquist E."/>
            <person name="Lipzen A."/>
            <person name="Maire R."/>
            <person name="Meier B."/>
            <person name="Mihaltcheva S."/>
            <person name="Molinier V."/>
            <person name="Murat C."/>
            <person name="Poggeler S."/>
            <person name="Quandt C.A."/>
            <person name="Sperisen C."/>
            <person name="Tritt A."/>
            <person name="Tisserant E."/>
            <person name="Crous P.W."/>
            <person name="Henrissat B."/>
            <person name="Nehls U."/>
            <person name="Egli S."/>
            <person name="Spatafora J.W."/>
            <person name="Grigoriev I.V."/>
            <person name="Martin F.M."/>
        </authorList>
    </citation>
    <scope>NUCLEOTIDE SEQUENCE [LARGE SCALE GENOMIC DNA]</scope>
    <source>
        <strain evidence="3 4">CBS 207.34</strain>
    </source>
</reference>
<name>A0A8E2JUS9_9PEZI</name>
<evidence type="ECO:0000313" key="3">
    <source>
        <dbReference type="EMBL" id="OCL10379.1"/>
    </source>
</evidence>
<dbReference type="SUPFAM" id="SSF68906">
    <property type="entry name" value="SAP domain"/>
    <property type="match status" value="1"/>
</dbReference>
<dbReference type="Gene3D" id="1.10.720.30">
    <property type="entry name" value="SAP domain"/>
    <property type="match status" value="1"/>
</dbReference>
<dbReference type="Pfam" id="PF02037">
    <property type="entry name" value="SAP"/>
    <property type="match status" value="1"/>
</dbReference>
<feature type="compositionally biased region" description="Polar residues" evidence="1">
    <location>
        <begin position="110"/>
        <end position="122"/>
    </location>
</feature>
<evidence type="ECO:0000313" key="4">
    <source>
        <dbReference type="Proteomes" id="UP000250140"/>
    </source>
</evidence>
<feature type="compositionally biased region" description="Low complexity" evidence="1">
    <location>
        <begin position="180"/>
        <end position="195"/>
    </location>
</feature>
<dbReference type="EMBL" id="KV749251">
    <property type="protein sequence ID" value="OCL10379.1"/>
    <property type="molecule type" value="Genomic_DNA"/>
</dbReference>
<feature type="region of interest" description="Disordered" evidence="1">
    <location>
        <begin position="287"/>
        <end position="340"/>
    </location>
</feature>
<sequence>MTDYNKLTVANLRQLLKDRQIPSTGLTRKAQIIEKLEEADQSGDASATLPDAAGDDASPPTDESAKLSEQPEPPPQKDEANVSEPLKESAEPEAQVNADAAESQPRAPLPNTSPETQATESTIAPDVPVAHTPNEQRLSTSSSAIIAAEETATLPASTQSQSIPEASAVTSEPVVPSKETQSTQASNTTNSDTQSHTQTAAPTVEAPEPLPTIREADTSMEVSRLNSEELEADTRKRKRRSETPDVQTQEIKNKKLRPSEELTDVVHLKEDFAGKDVVMEDKAADAMNLTKDDKNHANGVPTPEEETQRDITATTNEDNPSAPESVPADTPTDPAPPHAL</sequence>
<feature type="region of interest" description="Disordered" evidence="1">
    <location>
        <begin position="35"/>
        <end position="258"/>
    </location>
</feature>
<feature type="domain" description="SAP" evidence="2">
    <location>
        <begin position="3"/>
        <end position="40"/>
    </location>
</feature>
<organism evidence="3 4">
    <name type="scientific">Glonium stellatum</name>
    <dbReference type="NCBI Taxonomy" id="574774"/>
    <lineage>
        <taxon>Eukaryota</taxon>
        <taxon>Fungi</taxon>
        <taxon>Dikarya</taxon>
        <taxon>Ascomycota</taxon>
        <taxon>Pezizomycotina</taxon>
        <taxon>Dothideomycetes</taxon>
        <taxon>Pleosporomycetidae</taxon>
        <taxon>Gloniales</taxon>
        <taxon>Gloniaceae</taxon>
        <taxon>Glonium</taxon>
    </lineage>
</organism>
<gene>
    <name evidence="3" type="ORF">AOQ84DRAFT_387556</name>
</gene>
<dbReference type="InterPro" id="IPR003034">
    <property type="entry name" value="SAP_dom"/>
</dbReference>
<proteinExistence type="predicted"/>
<feature type="compositionally biased region" description="Basic and acidic residues" evidence="1">
    <location>
        <begin position="75"/>
        <end position="90"/>
    </location>
</feature>
<feature type="compositionally biased region" description="Basic and acidic residues" evidence="1">
    <location>
        <begin position="287"/>
        <end position="296"/>
    </location>
</feature>
<dbReference type="InterPro" id="IPR036361">
    <property type="entry name" value="SAP_dom_sf"/>
</dbReference>
<feature type="compositionally biased region" description="Polar residues" evidence="1">
    <location>
        <begin position="154"/>
        <end position="170"/>
    </location>
</feature>
<protein>
    <recommendedName>
        <fullName evidence="2">SAP domain-containing protein</fullName>
    </recommendedName>
</protein>
<keyword evidence="4" id="KW-1185">Reference proteome</keyword>
<feature type="compositionally biased region" description="Low complexity" evidence="1">
    <location>
        <begin position="139"/>
        <end position="153"/>
    </location>
</feature>
<dbReference type="Proteomes" id="UP000250140">
    <property type="component" value="Unassembled WGS sequence"/>
</dbReference>
<dbReference type="AlphaFoldDB" id="A0A8E2JUS9"/>
<accession>A0A8E2JUS9</accession>
<dbReference type="OrthoDB" id="5348404at2759"/>
<feature type="compositionally biased region" description="Polar residues" evidence="1">
    <location>
        <begin position="310"/>
        <end position="319"/>
    </location>
</feature>
<evidence type="ECO:0000259" key="2">
    <source>
        <dbReference type="Pfam" id="PF02037"/>
    </source>
</evidence>
<evidence type="ECO:0000256" key="1">
    <source>
        <dbReference type="SAM" id="MobiDB-lite"/>
    </source>
</evidence>